<gene>
    <name evidence="1" type="ORF">EJK54_0388</name>
</gene>
<sequence length="45" mass="5273">MFKILLTASECLLASIPLTFSAKKTLVVCFLKYEYNHKITDHERR</sequence>
<proteinExistence type="predicted"/>
<keyword evidence="2" id="KW-1185">Reference proteome</keyword>
<protein>
    <submittedName>
        <fullName evidence="1">Uncharacterized protein</fullName>
    </submittedName>
</protein>
<dbReference type="EMBL" id="RYER01000021">
    <property type="protein sequence ID" value="RUO13620.1"/>
    <property type="molecule type" value="Genomic_DNA"/>
</dbReference>
<evidence type="ECO:0000313" key="2">
    <source>
        <dbReference type="Proteomes" id="UP000268436"/>
    </source>
</evidence>
<organism evidence="1 2">
    <name type="scientific">Moraxella catarrhalis</name>
    <name type="common">Branhamella catarrhalis</name>
    <dbReference type="NCBI Taxonomy" id="480"/>
    <lineage>
        <taxon>Bacteria</taxon>
        <taxon>Pseudomonadati</taxon>
        <taxon>Pseudomonadota</taxon>
        <taxon>Gammaproteobacteria</taxon>
        <taxon>Moraxellales</taxon>
        <taxon>Moraxellaceae</taxon>
        <taxon>Moraxella</taxon>
    </lineage>
</organism>
<accession>A0ABY0BIQ0</accession>
<comment type="caution">
    <text evidence="1">The sequence shown here is derived from an EMBL/GenBank/DDBJ whole genome shotgun (WGS) entry which is preliminary data.</text>
</comment>
<dbReference type="Proteomes" id="UP000268436">
    <property type="component" value="Unassembled WGS sequence"/>
</dbReference>
<name>A0ABY0BIQ0_MORCA</name>
<reference evidence="1 2" key="1">
    <citation type="submission" date="2018-12" db="EMBL/GenBank/DDBJ databases">
        <title>Persistence of Moraxella catarrhalis in Chronic Obstructive Pulmonary Disease and Regulation of the Hag/MID Adhesin.</title>
        <authorList>
            <person name="Murphy T."/>
            <person name="Zhao X."/>
            <person name="Vyas G."/>
            <person name="Aluvathingal J."/>
            <person name="Nadendla S."/>
            <person name="Tallon L."/>
            <person name="Tettelin H."/>
        </authorList>
    </citation>
    <scope>NUCLEOTIDE SEQUENCE [LARGE SCALE GENOMIC DNA]</scope>
    <source>
        <strain evidence="1 2">173P27B1</strain>
    </source>
</reference>
<evidence type="ECO:0000313" key="1">
    <source>
        <dbReference type="EMBL" id="RUO13620.1"/>
    </source>
</evidence>